<dbReference type="AlphaFoldDB" id="A0A919R138"/>
<evidence type="ECO:0000256" key="8">
    <source>
        <dbReference type="ARBA" id="ARBA00023012"/>
    </source>
</evidence>
<evidence type="ECO:0000256" key="1">
    <source>
        <dbReference type="ARBA" id="ARBA00000085"/>
    </source>
</evidence>
<keyword evidence="3" id="KW-0597">Phosphoprotein</keyword>
<evidence type="ECO:0000256" key="9">
    <source>
        <dbReference type="SAM" id="Phobius"/>
    </source>
</evidence>
<feature type="transmembrane region" description="Helical" evidence="9">
    <location>
        <begin position="6"/>
        <end position="28"/>
    </location>
</feature>
<dbReference type="InterPro" id="IPR003594">
    <property type="entry name" value="HATPase_dom"/>
</dbReference>
<keyword evidence="12" id="KW-1185">Reference proteome</keyword>
<comment type="catalytic activity">
    <reaction evidence="1">
        <text>ATP + protein L-histidine = ADP + protein N-phospho-L-histidine.</text>
        <dbReference type="EC" id="2.7.13.3"/>
    </reaction>
</comment>
<keyword evidence="4" id="KW-0808">Transferase</keyword>
<evidence type="ECO:0000256" key="2">
    <source>
        <dbReference type="ARBA" id="ARBA00012438"/>
    </source>
</evidence>
<evidence type="ECO:0000313" key="11">
    <source>
        <dbReference type="EMBL" id="GII75095.1"/>
    </source>
</evidence>
<keyword evidence="6 11" id="KW-0418">Kinase</keyword>
<dbReference type="CDD" id="cd16917">
    <property type="entry name" value="HATPase_UhpB-NarQ-NarX-like"/>
    <property type="match status" value="1"/>
</dbReference>
<comment type="caution">
    <text evidence="11">The sequence shown here is derived from an EMBL/GenBank/DDBJ whole genome shotgun (WGS) entry which is preliminary data.</text>
</comment>
<dbReference type="GO" id="GO:0000155">
    <property type="term" value="F:phosphorelay sensor kinase activity"/>
    <property type="evidence" value="ECO:0007669"/>
    <property type="project" value="InterPro"/>
</dbReference>
<keyword evidence="8" id="KW-0902">Two-component regulatory system</keyword>
<feature type="transmembrane region" description="Helical" evidence="9">
    <location>
        <begin position="66"/>
        <end position="92"/>
    </location>
</feature>
<dbReference type="Pfam" id="PF02518">
    <property type="entry name" value="HATPase_c"/>
    <property type="match status" value="1"/>
</dbReference>
<dbReference type="PANTHER" id="PTHR24421:SF10">
    <property type="entry name" value="NITRATE_NITRITE SENSOR PROTEIN NARQ"/>
    <property type="match status" value="1"/>
</dbReference>
<dbReference type="InterPro" id="IPR011712">
    <property type="entry name" value="Sig_transdc_His_kin_sub3_dim/P"/>
</dbReference>
<dbReference type="Gene3D" id="1.20.5.1930">
    <property type="match status" value="1"/>
</dbReference>
<name>A0A919R138_9ACTN</name>
<evidence type="ECO:0000313" key="12">
    <source>
        <dbReference type="Proteomes" id="UP000655287"/>
    </source>
</evidence>
<dbReference type="RefSeq" id="WP_203981759.1">
    <property type="nucleotide sequence ID" value="NZ_BOOU01000001.1"/>
</dbReference>
<feature type="transmembrane region" description="Helical" evidence="9">
    <location>
        <begin position="133"/>
        <end position="153"/>
    </location>
</feature>
<dbReference type="GO" id="GO:0046983">
    <property type="term" value="F:protein dimerization activity"/>
    <property type="evidence" value="ECO:0007669"/>
    <property type="project" value="InterPro"/>
</dbReference>
<dbReference type="EC" id="2.7.13.3" evidence="2"/>
<dbReference type="PANTHER" id="PTHR24421">
    <property type="entry name" value="NITRATE/NITRITE SENSOR PROTEIN NARX-RELATED"/>
    <property type="match status" value="1"/>
</dbReference>
<keyword evidence="7" id="KW-0067">ATP-binding</keyword>
<dbReference type="Gene3D" id="3.30.565.10">
    <property type="entry name" value="Histidine kinase-like ATPase, C-terminal domain"/>
    <property type="match status" value="1"/>
</dbReference>
<feature type="transmembrane region" description="Helical" evidence="9">
    <location>
        <begin position="40"/>
        <end position="60"/>
    </location>
</feature>
<evidence type="ECO:0000256" key="6">
    <source>
        <dbReference type="ARBA" id="ARBA00022777"/>
    </source>
</evidence>
<dbReference type="EMBL" id="BOOU01000001">
    <property type="protein sequence ID" value="GII75095.1"/>
    <property type="molecule type" value="Genomic_DNA"/>
</dbReference>
<keyword evidence="9" id="KW-1133">Transmembrane helix</keyword>
<evidence type="ECO:0000256" key="5">
    <source>
        <dbReference type="ARBA" id="ARBA00022741"/>
    </source>
</evidence>
<dbReference type="GO" id="GO:0016020">
    <property type="term" value="C:membrane"/>
    <property type="evidence" value="ECO:0007669"/>
    <property type="project" value="InterPro"/>
</dbReference>
<keyword evidence="5" id="KW-0547">Nucleotide-binding</keyword>
<evidence type="ECO:0000256" key="4">
    <source>
        <dbReference type="ARBA" id="ARBA00022679"/>
    </source>
</evidence>
<gene>
    <name evidence="11" type="ORF">Sru01_00770</name>
</gene>
<dbReference type="SUPFAM" id="SSF55874">
    <property type="entry name" value="ATPase domain of HSP90 chaperone/DNA topoisomerase II/histidine kinase"/>
    <property type="match status" value="1"/>
</dbReference>
<sequence length="368" mass="38015">MTRRPWWHYATGALVAAYVLGGMVVGMVETVLARGLPGGALSAVLYLAGTACWLAALRGAGRTGDAALLAAATLAALVLNAVTPYSGLGVLFVTVWTAPFRMRLWQAVVLAVGGVIGHVLVAHCTGLPSNATLGVAAGLGWSVFFAAGIAQIAETRRQAAAVARARSREAVLAERQRLAREIHDILAHALSAQILHLEGARLLLQGGGERERVLDRVNRASDMARAGLEEARRAVAALRGERVPLADELARLAEGFRTATGARCTVTVHGDPEALASEARLAVIRTAQEALTNVQKHAPAAEVEIVLRCGAAGSELEVRDTGVPGTAAAAPGGGYGLTGMRERAELIGGSLAAGPDGPGFAVRLRVPA</sequence>
<keyword evidence="9" id="KW-0812">Transmembrane</keyword>
<reference evidence="11" key="1">
    <citation type="submission" date="2021-01" db="EMBL/GenBank/DDBJ databases">
        <title>Whole genome shotgun sequence of Sphaerisporangium rufum NBRC 109079.</title>
        <authorList>
            <person name="Komaki H."/>
            <person name="Tamura T."/>
        </authorList>
    </citation>
    <scope>NUCLEOTIDE SEQUENCE</scope>
    <source>
        <strain evidence="11">NBRC 109079</strain>
    </source>
</reference>
<evidence type="ECO:0000256" key="7">
    <source>
        <dbReference type="ARBA" id="ARBA00022840"/>
    </source>
</evidence>
<dbReference type="GO" id="GO:0005524">
    <property type="term" value="F:ATP binding"/>
    <property type="evidence" value="ECO:0007669"/>
    <property type="project" value="UniProtKB-KW"/>
</dbReference>
<protein>
    <recommendedName>
        <fullName evidence="2">histidine kinase</fullName>
        <ecNumber evidence="2">2.7.13.3</ecNumber>
    </recommendedName>
</protein>
<dbReference type="Proteomes" id="UP000655287">
    <property type="component" value="Unassembled WGS sequence"/>
</dbReference>
<dbReference type="InterPro" id="IPR050482">
    <property type="entry name" value="Sensor_HK_TwoCompSys"/>
</dbReference>
<feature type="domain" description="Histidine kinase/HSP90-like ATPase" evidence="10">
    <location>
        <begin position="278"/>
        <end position="368"/>
    </location>
</feature>
<accession>A0A919R138</accession>
<evidence type="ECO:0000256" key="3">
    <source>
        <dbReference type="ARBA" id="ARBA00022553"/>
    </source>
</evidence>
<feature type="transmembrane region" description="Helical" evidence="9">
    <location>
        <begin position="104"/>
        <end position="121"/>
    </location>
</feature>
<dbReference type="InterPro" id="IPR036890">
    <property type="entry name" value="HATPase_C_sf"/>
</dbReference>
<proteinExistence type="predicted"/>
<evidence type="ECO:0000259" key="10">
    <source>
        <dbReference type="SMART" id="SM00387"/>
    </source>
</evidence>
<keyword evidence="9" id="KW-0472">Membrane</keyword>
<dbReference type="Pfam" id="PF07730">
    <property type="entry name" value="HisKA_3"/>
    <property type="match status" value="1"/>
</dbReference>
<dbReference type="SMART" id="SM00387">
    <property type="entry name" value="HATPase_c"/>
    <property type="match status" value="1"/>
</dbReference>
<organism evidence="11 12">
    <name type="scientific">Sphaerisporangium rufum</name>
    <dbReference type="NCBI Taxonomy" id="1381558"/>
    <lineage>
        <taxon>Bacteria</taxon>
        <taxon>Bacillati</taxon>
        <taxon>Actinomycetota</taxon>
        <taxon>Actinomycetes</taxon>
        <taxon>Streptosporangiales</taxon>
        <taxon>Streptosporangiaceae</taxon>
        <taxon>Sphaerisporangium</taxon>
    </lineage>
</organism>